<dbReference type="EMBL" id="VYZU01080504">
    <property type="protein sequence ID" value="NXY90241.1"/>
    <property type="molecule type" value="Genomic_DNA"/>
</dbReference>
<evidence type="ECO:0000313" key="9">
    <source>
        <dbReference type="Proteomes" id="UP000586704"/>
    </source>
</evidence>
<reference evidence="8 9" key="1">
    <citation type="submission" date="2020-02" db="EMBL/GenBank/DDBJ databases">
        <title>Bird 10,000 Genomes (B10K) Project - Family phase.</title>
        <authorList>
            <person name="Zhang G."/>
        </authorList>
    </citation>
    <scope>NUCLEOTIDE SEQUENCE [LARGE SCALE GENOMIC DNA]</scope>
    <source>
        <strain evidence="8">B10K-DU-013-51</strain>
        <tissue evidence="8">Mixed tissue sample</tissue>
    </source>
</reference>
<comment type="similarity">
    <text evidence="2">Belongs to the major facilitator superfamily. MFSD6 family.</text>
</comment>
<dbReference type="Pfam" id="PF12832">
    <property type="entry name" value="MFS_1_like"/>
    <property type="match status" value="1"/>
</dbReference>
<dbReference type="Proteomes" id="UP000586704">
    <property type="component" value="Unassembled WGS sequence"/>
</dbReference>
<feature type="domain" description="Major facilitator superfamily associated" evidence="7">
    <location>
        <begin position="26"/>
        <end position="534"/>
    </location>
</feature>
<organism evidence="8 9">
    <name type="scientific">Ceyx cyanopectus</name>
    <name type="common">Indigo-banded kingfisher</name>
    <dbReference type="NCBI Taxonomy" id="390723"/>
    <lineage>
        <taxon>Eukaryota</taxon>
        <taxon>Metazoa</taxon>
        <taxon>Chordata</taxon>
        <taxon>Craniata</taxon>
        <taxon>Vertebrata</taxon>
        <taxon>Euteleostomi</taxon>
        <taxon>Archelosauria</taxon>
        <taxon>Archosauria</taxon>
        <taxon>Dinosauria</taxon>
        <taxon>Saurischia</taxon>
        <taxon>Theropoda</taxon>
        <taxon>Coelurosauria</taxon>
        <taxon>Aves</taxon>
        <taxon>Neognathae</taxon>
        <taxon>Neoaves</taxon>
        <taxon>Telluraves</taxon>
        <taxon>Coraciimorphae</taxon>
        <taxon>Coraciiformes</taxon>
        <taxon>Alcedinidae</taxon>
        <taxon>Ceyx</taxon>
    </lineage>
</organism>
<evidence type="ECO:0000256" key="6">
    <source>
        <dbReference type="SAM" id="Phobius"/>
    </source>
</evidence>
<comment type="caution">
    <text evidence="8">The sequence shown here is derived from an EMBL/GenBank/DDBJ whole genome shotgun (WGS) entry which is preliminary data.</text>
</comment>
<evidence type="ECO:0000256" key="3">
    <source>
        <dbReference type="ARBA" id="ARBA00022692"/>
    </source>
</evidence>
<feature type="transmembrane region" description="Helical" evidence="6">
    <location>
        <begin position="38"/>
        <end position="64"/>
    </location>
</feature>
<proteinExistence type="inferred from homology"/>
<feature type="transmembrane region" description="Helical" evidence="6">
    <location>
        <begin position="440"/>
        <end position="459"/>
    </location>
</feature>
<evidence type="ECO:0000256" key="2">
    <source>
        <dbReference type="ARBA" id="ARBA00005241"/>
    </source>
</evidence>
<feature type="transmembrane region" description="Helical" evidence="6">
    <location>
        <begin position="295"/>
        <end position="314"/>
    </location>
</feature>
<feature type="non-terminal residue" evidence="8">
    <location>
        <position position="1"/>
    </location>
</feature>
<dbReference type="Gene3D" id="1.20.1250.20">
    <property type="entry name" value="MFS general substrate transporter like domains"/>
    <property type="match status" value="1"/>
</dbReference>
<comment type="subcellular location">
    <subcellularLocation>
        <location evidence="1">Membrane</location>
        <topology evidence="1">Multi-pass membrane protein</topology>
    </subcellularLocation>
</comment>
<feature type="transmembrane region" description="Helical" evidence="6">
    <location>
        <begin position="334"/>
        <end position="355"/>
    </location>
</feature>
<keyword evidence="9" id="KW-1185">Reference proteome</keyword>
<dbReference type="InterPro" id="IPR024989">
    <property type="entry name" value="MFS_assoc_dom"/>
</dbReference>
<keyword evidence="3 6" id="KW-0812">Transmembrane</keyword>
<accession>A0A7L4NL15</accession>
<evidence type="ECO:0000256" key="5">
    <source>
        <dbReference type="ARBA" id="ARBA00023136"/>
    </source>
</evidence>
<sequence>MNEQWDVGRALALSGLFRVLQGAGRACAAPFLTLYLWYLGLPASLVGVVAAAQYLAAALWAPLCSRSPGDRRKRQLLVTSSLLASVGVSLLLTLIPPANQDAVVRYCNASQQPGDQEAATVVPSPITRSYSVLTVSPRKGIAGGDSNGYLDGPSDWMTSVEAFNWETREPEMLVSYSPPLHGLEKESSLSSAAVGLAEESLYATQSDELFLPTTLPTVGDAHVPGILSDQEKDSQDTGFRTLQNIFWNRDNQVFLMALGAVVVWQLLATSLEWTVDENLYEYLDFVDATDRYGRLWIWSSLGASVGASGIAVLVDQLNCNLGGVTTRLAVHFYASAILTILSSLLAVAFPIHVPRKSSRANKTAKALGLLWSDRRAVLSAVTLCLAGAAASTGHNYLFWQLQDRGSSELYMGLSVAVGLLGEVFLSFFKRKLLRTLSRSKIVAVGVSLLAVQLLCYSFLWTPWLVLLIQILAACSSSALWWVVSMTVDDLATPGMERSLHAVLWDLCHGGGVSLGSLAGGFVVEHFGLAVLYRACCLCLVLWLFLFLIIQSKLPQQRKINYSSLLAADLSDVSYSDEENERD</sequence>
<name>A0A7L4NL15_9AVES</name>
<dbReference type="PANTHER" id="PTHR16172:SF41">
    <property type="entry name" value="MAJOR FACILITATOR SUPERFAMILY DOMAIN-CONTAINING PROTEIN 6-LIKE"/>
    <property type="match status" value="1"/>
</dbReference>
<evidence type="ECO:0000256" key="1">
    <source>
        <dbReference type="ARBA" id="ARBA00004141"/>
    </source>
</evidence>
<feature type="transmembrane region" description="Helical" evidence="6">
    <location>
        <begin position="76"/>
        <end position="95"/>
    </location>
</feature>
<feature type="transmembrane region" description="Helical" evidence="6">
    <location>
        <begin position="529"/>
        <end position="549"/>
    </location>
</feature>
<dbReference type="CDD" id="cd17479">
    <property type="entry name" value="MFS_MFSD6L"/>
    <property type="match status" value="1"/>
</dbReference>
<dbReference type="InterPro" id="IPR036259">
    <property type="entry name" value="MFS_trans_sf"/>
</dbReference>
<evidence type="ECO:0000259" key="7">
    <source>
        <dbReference type="Pfam" id="PF12832"/>
    </source>
</evidence>
<keyword evidence="4 6" id="KW-1133">Transmembrane helix</keyword>
<feature type="non-terminal residue" evidence="8">
    <location>
        <position position="582"/>
    </location>
</feature>
<protein>
    <submittedName>
        <fullName evidence="8">MF6LB protein</fullName>
    </submittedName>
</protein>
<feature type="transmembrane region" description="Helical" evidence="6">
    <location>
        <begin position="376"/>
        <end position="397"/>
    </location>
</feature>
<dbReference type="AlphaFoldDB" id="A0A7L4NL15"/>
<dbReference type="InterPro" id="IPR051717">
    <property type="entry name" value="MFS_MFSD6"/>
</dbReference>
<feature type="transmembrane region" description="Helical" evidence="6">
    <location>
        <begin position="503"/>
        <end position="523"/>
    </location>
</feature>
<evidence type="ECO:0000256" key="4">
    <source>
        <dbReference type="ARBA" id="ARBA00022989"/>
    </source>
</evidence>
<feature type="transmembrane region" description="Helical" evidence="6">
    <location>
        <begin position="409"/>
        <end position="428"/>
    </location>
</feature>
<keyword evidence="5 6" id="KW-0472">Membrane</keyword>
<dbReference type="PANTHER" id="PTHR16172">
    <property type="entry name" value="MAJOR FACILITATOR SUPERFAMILY DOMAIN-CONTAINING PROTEIN 6-LIKE"/>
    <property type="match status" value="1"/>
</dbReference>
<dbReference type="GO" id="GO:0016020">
    <property type="term" value="C:membrane"/>
    <property type="evidence" value="ECO:0007669"/>
    <property type="project" value="UniProtKB-SubCell"/>
</dbReference>
<feature type="transmembrane region" description="Helical" evidence="6">
    <location>
        <begin position="465"/>
        <end position="483"/>
    </location>
</feature>
<evidence type="ECO:0000313" key="8">
    <source>
        <dbReference type="EMBL" id="NXY90241.1"/>
    </source>
</evidence>
<dbReference type="OrthoDB" id="515887at2759"/>
<dbReference type="SUPFAM" id="SSF103473">
    <property type="entry name" value="MFS general substrate transporter"/>
    <property type="match status" value="1"/>
</dbReference>
<gene>
    <name evidence="8" type="primary">Mfsd6lb</name>
    <name evidence="8" type="ORF">CEYCYA_R11788</name>
</gene>